<organism evidence="3 4">
    <name type="scientific">Plesiocystis pacifica SIR-1</name>
    <dbReference type="NCBI Taxonomy" id="391625"/>
    <lineage>
        <taxon>Bacteria</taxon>
        <taxon>Pseudomonadati</taxon>
        <taxon>Myxococcota</taxon>
        <taxon>Polyangia</taxon>
        <taxon>Nannocystales</taxon>
        <taxon>Nannocystaceae</taxon>
        <taxon>Plesiocystis</taxon>
    </lineage>
</organism>
<evidence type="ECO:0000313" key="4">
    <source>
        <dbReference type="Proteomes" id="UP000005801"/>
    </source>
</evidence>
<name>A6G8N5_9BACT</name>
<comment type="caution">
    <text evidence="3">The sequence shown here is derived from an EMBL/GenBank/DDBJ whole genome shotgun (WGS) entry which is preliminary data.</text>
</comment>
<sequence>MSAMVSPRLRSLSLFAPLCLLAGSALTLSACNSDPVTAVSEDGEPIYPALGIDILSVEANQGTAIYVAEGDAWVGGSGRLGALIKDRDTLVRVHYSVDEGFEPREIEGRLLLRYEDGSTVVLDDRHFVDGDSTPNTLDGTFSFGLEAAKGHIQPNMTFKVELVEIDEGQAAAKAKLDEHIWASPAEPKLLGIQGDPMELKIVFVPYHHLYEGIDRTTDTSPENMALIVDLLMELNPVSEVTWEVHEPILWDKPMENLGSVLGPLSALRDNELAFPNVYYHALFPVPEGHVDYVGGIAQVPGGGLGEGNERVSATAMGNNVRRAAEIVAHEVGHNAGQLHVFCMAAVAENTDPNYPYDDGRIGHWGFGIRSLELYDPDTHRDYMSYCDPSWVSSYSWGKSFVRAQRLTSWDYELPQGEHFGEDEEGGGGTPAPSSPDMQLLADYDEPLLLATIGPDTEDYWWVGHGTLPEGSDPYAVDNRHSIELRAGGELVDVLPAVVHYTNDFSMAWLIAELPEALEDLDGVDTIVRVDDLGEVHSLDASVVHLSQRPEGLGLADVAQLGR</sequence>
<proteinExistence type="predicted"/>
<dbReference type="STRING" id="391625.PPSIR1_38559"/>
<dbReference type="SUPFAM" id="SSF55486">
    <property type="entry name" value="Metalloproteases ('zincins'), catalytic domain"/>
    <property type="match status" value="1"/>
</dbReference>
<feature type="region of interest" description="Disordered" evidence="1">
    <location>
        <begin position="416"/>
        <end position="437"/>
    </location>
</feature>
<keyword evidence="2" id="KW-0732">Signal</keyword>
<dbReference type="EMBL" id="ABCS01000040">
    <property type="protein sequence ID" value="EDM77812.1"/>
    <property type="molecule type" value="Genomic_DNA"/>
</dbReference>
<gene>
    <name evidence="3" type="ORF">PPSIR1_38559</name>
</gene>
<feature type="chain" id="PRO_5002697640" description="Lipoprotein" evidence="2">
    <location>
        <begin position="30"/>
        <end position="562"/>
    </location>
</feature>
<evidence type="ECO:0000313" key="3">
    <source>
        <dbReference type="EMBL" id="EDM77812.1"/>
    </source>
</evidence>
<feature type="signal peptide" evidence="2">
    <location>
        <begin position="1"/>
        <end position="29"/>
    </location>
</feature>
<evidence type="ECO:0008006" key="5">
    <source>
        <dbReference type="Google" id="ProtNLM"/>
    </source>
</evidence>
<accession>A6G8N5</accession>
<reference evidence="3 4" key="1">
    <citation type="submission" date="2007-06" db="EMBL/GenBank/DDBJ databases">
        <authorList>
            <person name="Shimkets L."/>
            <person name="Ferriera S."/>
            <person name="Johnson J."/>
            <person name="Kravitz S."/>
            <person name="Beeson K."/>
            <person name="Sutton G."/>
            <person name="Rogers Y.-H."/>
            <person name="Friedman R."/>
            <person name="Frazier M."/>
            <person name="Venter J.C."/>
        </authorList>
    </citation>
    <scope>NUCLEOTIDE SEQUENCE [LARGE SCALE GENOMIC DNA]</scope>
    <source>
        <strain evidence="3 4">SIR-1</strain>
    </source>
</reference>
<dbReference type="AlphaFoldDB" id="A6G8N5"/>
<protein>
    <recommendedName>
        <fullName evidence="5">Lipoprotein</fullName>
    </recommendedName>
</protein>
<dbReference type="eggNOG" id="COG1572">
    <property type="taxonomic scope" value="Bacteria"/>
</dbReference>
<evidence type="ECO:0000256" key="2">
    <source>
        <dbReference type="SAM" id="SignalP"/>
    </source>
</evidence>
<keyword evidence="4" id="KW-1185">Reference proteome</keyword>
<evidence type="ECO:0000256" key="1">
    <source>
        <dbReference type="SAM" id="MobiDB-lite"/>
    </source>
</evidence>
<dbReference type="Proteomes" id="UP000005801">
    <property type="component" value="Unassembled WGS sequence"/>
</dbReference>